<dbReference type="PROSITE" id="PS50835">
    <property type="entry name" value="IG_LIKE"/>
    <property type="match status" value="1"/>
</dbReference>
<reference evidence="2 3" key="1">
    <citation type="submission" date="2015-04" db="EMBL/GenBank/DDBJ databases">
        <title>Draft genome of the roundworm Trichinella nativa.</title>
        <authorList>
            <person name="Mitreva M."/>
        </authorList>
    </citation>
    <scope>NUCLEOTIDE SEQUENCE [LARGE SCALE GENOMIC DNA]</scope>
    <source>
        <strain evidence="2 3">ISS45</strain>
    </source>
</reference>
<dbReference type="InterPro" id="IPR013783">
    <property type="entry name" value="Ig-like_fold"/>
</dbReference>
<feature type="domain" description="Ig-like" evidence="1">
    <location>
        <begin position="65"/>
        <end position="158"/>
    </location>
</feature>
<proteinExistence type="predicted"/>
<dbReference type="Pfam" id="PF13927">
    <property type="entry name" value="Ig_3"/>
    <property type="match status" value="1"/>
</dbReference>
<protein>
    <submittedName>
        <fullName evidence="2">Immunoglobulin domain protein</fullName>
    </submittedName>
</protein>
<comment type="caution">
    <text evidence="2">The sequence shown here is derived from an EMBL/GenBank/DDBJ whole genome shotgun (WGS) entry which is preliminary data.</text>
</comment>
<dbReference type="SMART" id="SM00409">
    <property type="entry name" value="IG"/>
    <property type="match status" value="1"/>
</dbReference>
<name>A0A1Y3EKZ6_9BILA</name>
<dbReference type="Gene3D" id="2.60.40.10">
    <property type="entry name" value="Immunoglobulins"/>
    <property type="match status" value="1"/>
</dbReference>
<gene>
    <name evidence="2" type="ORF">D917_08249</name>
</gene>
<evidence type="ECO:0000259" key="1">
    <source>
        <dbReference type="PROSITE" id="PS50835"/>
    </source>
</evidence>
<dbReference type="AlphaFoldDB" id="A0A1Y3EKZ6"/>
<dbReference type="InterPro" id="IPR007110">
    <property type="entry name" value="Ig-like_dom"/>
</dbReference>
<accession>A0A1Y3EKZ6</accession>
<organism evidence="2 3">
    <name type="scientific">Trichinella nativa</name>
    <dbReference type="NCBI Taxonomy" id="6335"/>
    <lineage>
        <taxon>Eukaryota</taxon>
        <taxon>Metazoa</taxon>
        <taxon>Ecdysozoa</taxon>
        <taxon>Nematoda</taxon>
        <taxon>Enoplea</taxon>
        <taxon>Dorylaimia</taxon>
        <taxon>Trichinellida</taxon>
        <taxon>Trichinellidae</taxon>
        <taxon>Trichinella</taxon>
    </lineage>
</organism>
<dbReference type="Proteomes" id="UP000243006">
    <property type="component" value="Unassembled WGS sequence"/>
</dbReference>
<dbReference type="InterPro" id="IPR003599">
    <property type="entry name" value="Ig_sub"/>
</dbReference>
<dbReference type="InterPro" id="IPR036179">
    <property type="entry name" value="Ig-like_dom_sf"/>
</dbReference>
<evidence type="ECO:0000313" key="3">
    <source>
        <dbReference type="Proteomes" id="UP000243006"/>
    </source>
</evidence>
<evidence type="ECO:0000313" key="2">
    <source>
        <dbReference type="EMBL" id="OUC45741.1"/>
    </source>
</evidence>
<dbReference type="SUPFAM" id="SSF48726">
    <property type="entry name" value="Immunoglobulin"/>
    <property type="match status" value="1"/>
</dbReference>
<sequence>MIILLDSLKHTVDYGILQIQSHSRLSGWFVVEFAVFAFRVVMVANFARTLVTVCIVLGVSSARGPCVEDESFYFNVQPKGITVREGSRAFLECNVSSDCNMQFHWVLNDEIVVNNTRRYQNGSNLVITRVNRSLDYGEFFCIATIATTGLAKQSQPASLAILCKLHTITQ</sequence>
<dbReference type="EMBL" id="LVZM01008553">
    <property type="protein sequence ID" value="OUC45741.1"/>
    <property type="molecule type" value="Genomic_DNA"/>
</dbReference>